<dbReference type="PANTHER" id="PTHR10342">
    <property type="entry name" value="ARYLSULFATASE"/>
    <property type="match status" value="1"/>
</dbReference>
<keyword evidence="5" id="KW-1185">Reference proteome</keyword>
<evidence type="ECO:0000256" key="2">
    <source>
        <dbReference type="ARBA" id="ARBA00022837"/>
    </source>
</evidence>
<name>A0A1Q9D2P4_SYMMI</name>
<evidence type="ECO:0000313" key="4">
    <source>
        <dbReference type="EMBL" id="OLP89450.1"/>
    </source>
</evidence>
<dbReference type="SUPFAM" id="SSF53649">
    <property type="entry name" value="Alkaline phosphatase-like"/>
    <property type="match status" value="1"/>
</dbReference>
<sequence>MYLRFAHLRKLGKQGSIDYTECEYDFCLFNVTADPCEYHNLAKQHPDIVQRLASRLAEYQRTAVPQLSEKDCGCEPVIVQGAWRPCDAPDPGATLHLRSIFT</sequence>
<dbReference type="GO" id="GO:0046872">
    <property type="term" value="F:metal ion binding"/>
    <property type="evidence" value="ECO:0007669"/>
    <property type="project" value="UniProtKB-KW"/>
</dbReference>
<dbReference type="EMBL" id="LSRX01000760">
    <property type="protein sequence ID" value="OLP89450.1"/>
    <property type="molecule type" value="Genomic_DNA"/>
</dbReference>
<dbReference type="AlphaFoldDB" id="A0A1Q9D2P4"/>
<dbReference type="InterPro" id="IPR047115">
    <property type="entry name" value="ARSB"/>
</dbReference>
<dbReference type="Gene3D" id="3.30.1120.10">
    <property type="match status" value="1"/>
</dbReference>
<gene>
    <name evidence="4" type="primary">ARSI</name>
    <name evidence="4" type="ORF">AK812_SmicGene29093</name>
</gene>
<dbReference type="PANTHER" id="PTHR10342:SF273">
    <property type="entry name" value="RE14504P"/>
    <property type="match status" value="1"/>
</dbReference>
<protein>
    <submittedName>
        <fullName evidence="4">Arylsulfatase I</fullName>
    </submittedName>
</protein>
<reference evidence="4 5" key="1">
    <citation type="submission" date="2016-02" db="EMBL/GenBank/DDBJ databases">
        <title>Genome analysis of coral dinoflagellate symbionts highlights evolutionary adaptations to a symbiotic lifestyle.</title>
        <authorList>
            <person name="Aranda M."/>
            <person name="Li Y."/>
            <person name="Liew Y.J."/>
            <person name="Baumgarten S."/>
            <person name="Simakov O."/>
            <person name="Wilson M."/>
            <person name="Piel J."/>
            <person name="Ashoor H."/>
            <person name="Bougouffa S."/>
            <person name="Bajic V.B."/>
            <person name="Ryu T."/>
            <person name="Ravasi T."/>
            <person name="Bayer T."/>
            <person name="Micklem G."/>
            <person name="Kim H."/>
            <person name="Bhak J."/>
            <person name="Lajeunesse T.C."/>
            <person name="Voolstra C.R."/>
        </authorList>
    </citation>
    <scope>NUCLEOTIDE SEQUENCE [LARGE SCALE GENOMIC DNA]</scope>
    <source>
        <strain evidence="4 5">CCMP2467</strain>
    </source>
</reference>
<evidence type="ECO:0000313" key="5">
    <source>
        <dbReference type="Proteomes" id="UP000186817"/>
    </source>
</evidence>
<evidence type="ECO:0000256" key="3">
    <source>
        <dbReference type="ARBA" id="ARBA00023180"/>
    </source>
</evidence>
<proteinExistence type="predicted"/>
<dbReference type="OrthoDB" id="6146873at2759"/>
<keyword evidence="3" id="KW-0325">Glycoprotein</keyword>
<keyword evidence="1" id="KW-0479">Metal-binding</keyword>
<keyword evidence="2" id="KW-0106">Calcium</keyword>
<organism evidence="4 5">
    <name type="scientific">Symbiodinium microadriaticum</name>
    <name type="common">Dinoflagellate</name>
    <name type="synonym">Zooxanthella microadriatica</name>
    <dbReference type="NCBI Taxonomy" id="2951"/>
    <lineage>
        <taxon>Eukaryota</taxon>
        <taxon>Sar</taxon>
        <taxon>Alveolata</taxon>
        <taxon>Dinophyceae</taxon>
        <taxon>Suessiales</taxon>
        <taxon>Symbiodiniaceae</taxon>
        <taxon>Symbiodinium</taxon>
    </lineage>
</organism>
<dbReference type="InterPro" id="IPR017850">
    <property type="entry name" value="Alkaline_phosphatase_core_sf"/>
</dbReference>
<dbReference type="Proteomes" id="UP000186817">
    <property type="component" value="Unassembled WGS sequence"/>
</dbReference>
<comment type="caution">
    <text evidence="4">The sequence shown here is derived from an EMBL/GenBank/DDBJ whole genome shotgun (WGS) entry which is preliminary data.</text>
</comment>
<dbReference type="GO" id="GO:0008484">
    <property type="term" value="F:sulfuric ester hydrolase activity"/>
    <property type="evidence" value="ECO:0007669"/>
    <property type="project" value="InterPro"/>
</dbReference>
<evidence type="ECO:0000256" key="1">
    <source>
        <dbReference type="ARBA" id="ARBA00022723"/>
    </source>
</evidence>
<accession>A0A1Q9D2P4</accession>